<keyword evidence="3 7" id="KW-0396">Initiation factor</keyword>
<dbReference type="InterPro" id="IPR009000">
    <property type="entry name" value="Transl_B-barrel_sf"/>
</dbReference>
<dbReference type="GO" id="GO:0005525">
    <property type="term" value="F:GTP binding"/>
    <property type="evidence" value="ECO:0007669"/>
    <property type="project" value="UniProtKB-KW"/>
</dbReference>
<evidence type="ECO:0000256" key="8">
    <source>
        <dbReference type="RuleBase" id="RU000644"/>
    </source>
</evidence>
<protein>
    <recommendedName>
        <fullName evidence="2 7">Translation initiation factor IF-2</fullName>
    </recommendedName>
</protein>
<evidence type="ECO:0000256" key="2">
    <source>
        <dbReference type="ARBA" id="ARBA00020675"/>
    </source>
</evidence>
<dbReference type="GO" id="GO:0003924">
    <property type="term" value="F:GTPase activity"/>
    <property type="evidence" value="ECO:0007669"/>
    <property type="project" value="UniProtKB-UniRule"/>
</dbReference>
<dbReference type="AlphaFoldDB" id="A0A5J4IUD6"/>
<dbReference type="PROSITE" id="PS51722">
    <property type="entry name" value="G_TR_2"/>
    <property type="match status" value="1"/>
</dbReference>
<feature type="region of interest" description="Disordered" evidence="9">
    <location>
        <begin position="198"/>
        <end position="372"/>
    </location>
</feature>
<feature type="compositionally biased region" description="Basic and acidic residues" evidence="9">
    <location>
        <begin position="198"/>
        <end position="222"/>
    </location>
</feature>
<feature type="binding site" evidence="7">
    <location>
        <begin position="570"/>
        <end position="573"/>
    </location>
    <ligand>
        <name>GTP</name>
        <dbReference type="ChEBI" id="CHEBI:37565"/>
    </ligand>
</feature>
<evidence type="ECO:0000313" key="12">
    <source>
        <dbReference type="Proteomes" id="UP000326509"/>
    </source>
</evidence>
<comment type="caution">
    <text evidence="11">The sequence shown here is derived from an EMBL/GenBank/DDBJ whole genome shotgun (WGS) entry which is preliminary data.</text>
</comment>
<evidence type="ECO:0000313" key="11">
    <source>
        <dbReference type="EMBL" id="GER58304.1"/>
    </source>
</evidence>
<gene>
    <name evidence="7 11" type="primary">infB</name>
    <name evidence="11" type="ORF">ULMA_04120</name>
</gene>
<keyword evidence="12" id="KW-1185">Reference proteome</keyword>
<feature type="compositionally biased region" description="Basic residues" evidence="9">
    <location>
        <begin position="349"/>
        <end position="358"/>
    </location>
</feature>
<dbReference type="Gene3D" id="3.40.50.300">
    <property type="entry name" value="P-loop containing nucleotide triphosphate hydrolases"/>
    <property type="match status" value="1"/>
</dbReference>
<dbReference type="CDD" id="cd03692">
    <property type="entry name" value="mtIF2_IVc"/>
    <property type="match status" value="1"/>
</dbReference>
<feature type="compositionally biased region" description="Basic and acidic residues" evidence="9">
    <location>
        <begin position="262"/>
        <end position="283"/>
    </location>
</feature>
<dbReference type="Proteomes" id="UP000326509">
    <property type="component" value="Unassembled WGS sequence"/>
</dbReference>
<evidence type="ECO:0000256" key="1">
    <source>
        <dbReference type="ARBA" id="ARBA00007733"/>
    </source>
</evidence>
<dbReference type="PANTHER" id="PTHR43381">
    <property type="entry name" value="TRANSLATION INITIATION FACTOR IF-2-RELATED"/>
    <property type="match status" value="1"/>
</dbReference>
<comment type="function">
    <text evidence="7 8">One of the essential components for the initiation of protein synthesis. Protects formylmethionyl-tRNA from spontaneous hydrolysis and promotes its binding to the 30S ribosomal subunits. Also involved in the hydrolysis of GTP during the formation of the 70S ribosomal complex.</text>
</comment>
<dbReference type="InterPro" id="IPR027417">
    <property type="entry name" value="P-loop_NTPase"/>
</dbReference>
<dbReference type="GO" id="GO:0005737">
    <property type="term" value="C:cytoplasm"/>
    <property type="evidence" value="ECO:0007669"/>
    <property type="project" value="UniProtKB-SubCell"/>
</dbReference>
<dbReference type="SUPFAM" id="SSF50447">
    <property type="entry name" value="Translation proteins"/>
    <property type="match status" value="2"/>
</dbReference>
<dbReference type="FunFam" id="2.40.30.10:FF:000008">
    <property type="entry name" value="Translation initiation factor IF-2"/>
    <property type="match status" value="1"/>
</dbReference>
<dbReference type="PANTHER" id="PTHR43381:SF5">
    <property type="entry name" value="TR-TYPE G DOMAIN-CONTAINING PROTEIN"/>
    <property type="match status" value="1"/>
</dbReference>
<dbReference type="InterPro" id="IPR044145">
    <property type="entry name" value="IF2_II"/>
</dbReference>
<dbReference type="InterPro" id="IPR015760">
    <property type="entry name" value="TIF_IF2"/>
</dbReference>
<dbReference type="Pfam" id="PF11987">
    <property type="entry name" value="IF-2"/>
    <property type="match status" value="1"/>
</dbReference>
<evidence type="ECO:0000256" key="4">
    <source>
        <dbReference type="ARBA" id="ARBA00022741"/>
    </source>
</evidence>
<evidence type="ECO:0000256" key="6">
    <source>
        <dbReference type="ARBA" id="ARBA00023134"/>
    </source>
</evidence>
<dbReference type="NCBIfam" id="TIGR00487">
    <property type="entry name" value="IF-2"/>
    <property type="match status" value="1"/>
</dbReference>
<dbReference type="InterPro" id="IPR053905">
    <property type="entry name" value="EF-G-like_DII"/>
</dbReference>
<feature type="region of interest" description="Disordered" evidence="9">
    <location>
        <begin position="153"/>
        <end position="180"/>
    </location>
</feature>
<feature type="compositionally biased region" description="Basic and acidic residues" evidence="9">
    <location>
        <begin position="323"/>
        <end position="345"/>
    </location>
</feature>
<sequence>MAEVKSIRLNKVLKEFNISLDRAVDFLKSKSVEIEARPTTKISNTEYELLSAEFAKDKEKKVESKEVGEEKRKEKEELFKDREREREELEQRKAEAAEAKKVIEAKAKLAGTKQVGKIELDAKGNVKPKAAPVPEPAPEPVVEAPKVENVVEEVKEAPVKTEKPTPAKKETPKVEEKAPEVKVKVAETPKVEKPVIKKEEAPVKAKEVVTPPVKKEEVKTEPVAEVAPELSKDEAAAPGAIAKSDVVETQYKKLDGPNFTGKKIDLSQFKKPEKKKTEKPGEKKGRRRRISKDNGAPGNRNSGGGNNRGGNSGPGRGRARINTPKEEPSEAEVQKQVRETLEKLQGKSSKGKGAKYRRDKRDTHRQKTEEELAQQELDSKLLKVTEFVTVSEVATMMDVPVTKIISACMSLGMMVTMNQRLDAETLSIVAEEFGFEVEFITADIEESIQEVVDDPKDLVERAPIVTVMGHVDHGKTSLLDYIREENVIAGESGGITQHIGAYGVQLENGQKIAFLDTPGHEAFTAMRARGAQVTDLAIIVVAADDDIMPQTKEAISHAQAAGVPIVFAINKIDKPAANPEKIKEKLAAMNLLVEDWGGKIQSHDISAKMGTGVKELLEKVLLEAELLELKANPNKLANGTVVEAFLDKGRGYVSTILVQGGTLKVGDYVLAGQHSGKVKAMQDERGKKVKSAGPSTPVSILGLTGAPQAGDKFNVFEDEREAKDIASRRTQLQREQSVRTQRHITLDEIGRRIALGDFKELNIILKGDVDGSVEALTDSFQKLSTEEIQVNIIHKAVGPITESDVLLASASDAIIIGFNVRPMGNARQIADKEEIDIRMYSIIYAAINDLKDAMEGMLSPVMKEEITGTAEIRETFKISKVGTIAGCMVQTGKIIRNAGIRLIREGVVVYTGELTSLKRFKDDVKEVAKGYDCGMQIKNYNDIYEGDIIESFHEVAVKKKLK</sequence>
<dbReference type="RefSeq" id="WP_151672388.1">
    <property type="nucleotide sequence ID" value="NZ_BKCG01000001.1"/>
</dbReference>
<evidence type="ECO:0000256" key="5">
    <source>
        <dbReference type="ARBA" id="ARBA00022917"/>
    </source>
</evidence>
<dbReference type="FunFam" id="3.40.50.300:FF:000019">
    <property type="entry name" value="Translation initiation factor IF-2"/>
    <property type="match status" value="1"/>
</dbReference>
<dbReference type="InterPro" id="IPR000178">
    <property type="entry name" value="TF_IF2_bacterial-like"/>
</dbReference>
<dbReference type="FunFam" id="3.40.50.10050:FF:000001">
    <property type="entry name" value="Translation initiation factor IF-2"/>
    <property type="match status" value="1"/>
</dbReference>
<feature type="binding site" evidence="7">
    <location>
        <begin position="516"/>
        <end position="520"/>
    </location>
    <ligand>
        <name>GTP</name>
        <dbReference type="ChEBI" id="CHEBI:37565"/>
    </ligand>
</feature>
<dbReference type="Gene3D" id="2.40.30.10">
    <property type="entry name" value="Translation factors"/>
    <property type="match status" value="2"/>
</dbReference>
<comment type="similarity">
    <text evidence="1 7 8">Belongs to the TRAFAC class translation factor GTPase superfamily. Classic translation factor GTPase family. IF-2 subfamily.</text>
</comment>
<proteinExistence type="inferred from homology"/>
<accession>A0A5J4IUD6</accession>
<feature type="region of interest" description="Disordered" evidence="9">
    <location>
        <begin position="58"/>
        <end position="96"/>
    </location>
</feature>
<dbReference type="CDD" id="cd03702">
    <property type="entry name" value="IF2_mtIF2_II"/>
    <property type="match status" value="1"/>
</dbReference>
<dbReference type="OrthoDB" id="9811804at2"/>
<dbReference type="FunFam" id="2.40.30.10:FF:000007">
    <property type="entry name" value="Translation initiation factor IF-2"/>
    <property type="match status" value="1"/>
</dbReference>
<comment type="subcellular location">
    <subcellularLocation>
        <location evidence="7">Cytoplasm</location>
    </subcellularLocation>
</comment>
<dbReference type="Pfam" id="PF04760">
    <property type="entry name" value="IF2_N"/>
    <property type="match status" value="1"/>
</dbReference>
<keyword evidence="5 7" id="KW-0648">Protein biosynthesis</keyword>
<evidence type="ECO:0000256" key="3">
    <source>
        <dbReference type="ARBA" id="ARBA00022540"/>
    </source>
</evidence>
<evidence type="ECO:0000256" key="9">
    <source>
        <dbReference type="SAM" id="MobiDB-lite"/>
    </source>
</evidence>
<dbReference type="InterPro" id="IPR005225">
    <property type="entry name" value="Small_GTP-bd"/>
</dbReference>
<dbReference type="InterPro" id="IPR006847">
    <property type="entry name" value="IF2_N"/>
</dbReference>
<dbReference type="SUPFAM" id="SSF52156">
    <property type="entry name" value="Initiation factor IF2/eIF5b, domain 3"/>
    <property type="match status" value="1"/>
</dbReference>
<evidence type="ECO:0000256" key="7">
    <source>
        <dbReference type="HAMAP-Rule" id="MF_00100"/>
    </source>
</evidence>
<dbReference type="HAMAP" id="MF_00100_B">
    <property type="entry name" value="IF_2_B"/>
    <property type="match status" value="1"/>
</dbReference>
<name>A0A5J4IUD6_9FLAO</name>
<dbReference type="CDD" id="cd01887">
    <property type="entry name" value="IF2_eIF5B"/>
    <property type="match status" value="1"/>
</dbReference>
<feature type="domain" description="Tr-type G" evidence="10">
    <location>
        <begin position="460"/>
        <end position="630"/>
    </location>
</feature>
<dbReference type="InterPro" id="IPR023115">
    <property type="entry name" value="TIF_IF2_dom3"/>
</dbReference>
<dbReference type="SUPFAM" id="SSF52540">
    <property type="entry name" value="P-loop containing nucleoside triphosphate hydrolases"/>
    <property type="match status" value="1"/>
</dbReference>
<dbReference type="PROSITE" id="PS01176">
    <property type="entry name" value="IF2"/>
    <property type="match status" value="1"/>
</dbReference>
<dbReference type="Pfam" id="PF00009">
    <property type="entry name" value="GTP_EFTU"/>
    <property type="match status" value="1"/>
</dbReference>
<organism evidence="11 12">
    <name type="scientific">Patiriisocius marinus</name>
    <dbReference type="NCBI Taxonomy" id="1397112"/>
    <lineage>
        <taxon>Bacteria</taxon>
        <taxon>Pseudomonadati</taxon>
        <taxon>Bacteroidota</taxon>
        <taxon>Flavobacteriia</taxon>
        <taxon>Flavobacteriales</taxon>
        <taxon>Flavobacteriaceae</taxon>
        <taxon>Patiriisocius</taxon>
    </lineage>
</organism>
<dbReference type="Pfam" id="PF22042">
    <property type="entry name" value="EF-G_D2"/>
    <property type="match status" value="1"/>
</dbReference>
<dbReference type="NCBIfam" id="TIGR00231">
    <property type="entry name" value="small_GTP"/>
    <property type="match status" value="1"/>
</dbReference>
<dbReference type="EMBL" id="BKCG01000001">
    <property type="protein sequence ID" value="GER58304.1"/>
    <property type="molecule type" value="Genomic_DNA"/>
</dbReference>
<dbReference type="GO" id="GO:0003743">
    <property type="term" value="F:translation initiation factor activity"/>
    <property type="evidence" value="ECO:0007669"/>
    <property type="project" value="UniProtKB-UniRule"/>
</dbReference>
<feature type="compositionally biased region" description="Gly residues" evidence="9">
    <location>
        <begin position="301"/>
        <end position="316"/>
    </location>
</feature>
<dbReference type="InterPro" id="IPR000795">
    <property type="entry name" value="T_Tr_GTP-bd_dom"/>
</dbReference>
<dbReference type="InterPro" id="IPR036925">
    <property type="entry name" value="TIF_IF2_dom3_sf"/>
</dbReference>
<comment type="caution">
    <text evidence="7">Lacks conserved residue(s) required for the propagation of feature annotation.</text>
</comment>
<dbReference type="Gene3D" id="3.40.50.10050">
    <property type="entry name" value="Translation initiation factor IF- 2, domain 3"/>
    <property type="match status" value="1"/>
</dbReference>
<feature type="binding site" evidence="7">
    <location>
        <begin position="469"/>
        <end position="476"/>
    </location>
    <ligand>
        <name>GTP</name>
        <dbReference type="ChEBI" id="CHEBI:37565"/>
    </ligand>
</feature>
<feature type="region of interest" description="Disordered" evidence="9">
    <location>
        <begin position="126"/>
        <end position="145"/>
    </location>
</feature>
<keyword evidence="7" id="KW-0963">Cytoplasm</keyword>
<reference evidence="11 12" key="1">
    <citation type="submission" date="2019-08" db="EMBL/GenBank/DDBJ databases">
        <title>Draft genome sequence of Ulvibacter marinus type strain NBRC 109484.</title>
        <authorList>
            <person name="Kawano K."/>
            <person name="Ushijima N."/>
            <person name="Kihara M."/>
            <person name="Itoh H."/>
        </authorList>
    </citation>
    <scope>NUCLEOTIDE SEQUENCE [LARGE SCALE GENOMIC DNA]</scope>
    <source>
        <strain evidence="11 12">NBRC 109484</strain>
    </source>
</reference>
<keyword evidence="4 7" id="KW-0547">Nucleotide-binding</keyword>
<keyword evidence="6 7" id="KW-0342">GTP-binding</keyword>
<feature type="compositionally biased region" description="Basic and acidic residues" evidence="9">
    <location>
        <begin position="359"/>
        <end position="370"/>
    </location>
</feature>
<evidence type="ECO:0000259" key="10">
    <source>
        <dbReference type="PROSITE" id="PS51722"/>
    </source>
</evidence>